<keyword evidence="4" id="KW-1185">Reference proteome</keyword>
<dbReference type="EMBL" id="VOSB01000008">
    <property type="protein sequence ID" value="TXE18364.1"/>
    <property type="molecule type" value="Genomic_DNA"/>
</dbReference>
<dbReference type="InterPro" id="IPR008278">
    <property type="entry name" value="4-PPantetheinyl_Trfase_dom"/>
</dbReference>
<dbReference type="InterPro" id="IPR037143">
    <property type="entry name" value="4-PPantetheinyl_Trfase_dom_sf"/>
</dbReference>
<sequence length="205" mass="23905">MCKSRYGRRKREISSKVIGNDIVDLKYSSSSWTRPRFLDKVFTPKEQALIFSSEHQHQTVWLLWSMKEAAYKIHVRQFGERFFNPTRLVCDLISKEKGLVRIDDNCYFTESTVTEDYVYTVAKQDQNQEVCTSIFETKKEEYTIQSNVLKQQLLKSISQIEKIDRNVLSINKTHLGIPEVFVNSEKSPKLISLTHCGRFSGFAYA</sequence>
<organism evidence="3 4">
    <name type="scientific">Psychroserpens burtonensis</name>
    <dbReference type="NCBI Taxonomy" id="49278"/>
    <lineage>
        <taxon>Bacteria</taxon>
        <taxon>Pseudomonadati</taxon>
        <taxon>Bacteroidota</taxon>
        <taxon>Flavobacteriia</taxon>
        <taxon>Flavobacteriales</taxon>
        <taxon>Flavobacteriaceae</taxon>
        <taxon>Psychroserpens</taxon>
    </lineage>
</organism>
<dbReference type="Gene3D" id="3.90.470.20">
    <property type="entry name" value="4'-phosphopantetheinyl transferase domain"/>
    <property type="match status" value="1"/>
</dbReference>
<gene>
    <name evidence="3" type="ORF">ES692_06870</name>
</gene>
<evidence type="ECO:0000313" key="4">
    <source>
        <dbReference type="Proteomes" id="UP000321938"/>
    </source>
</evidence>
<evidence type="ECO:0000313" key="3">
    <source>
        <dbReference type="EMBL" id="TXE18364.1"/>
    </source>
</evidence>
<dbReference type="STRING" id="1123037.GCA_000425305_02162"/>
<reference evidence="3 4" key="1">
    <citation type="submission" date="2019-08" db="EMBL/GenBank/DDBJ databases">
        <title>Genome of Psychroserpens burtonensis ACAM 167.</title>
        <authorList>
            <person name="Bowman J.P."/>
        </authorList>
    </citation>
    <scope>NUCLEOTIDE SEQUENCE [LARGE SCALE GENOMIC DNA]</scope>
    <source>
        <strain evidence="3 4">ACAM 167</strain>
    </source>
</reference>
<dbReference type="OrthoDB" id="663853at2"/>
<dbReference type="Proteomes" id="UP000321938">
    <property type="component" value="Unassembled WGS sequence"/>
</dbReference>
<evidence type="ECO:0000256" key="1">
    <source>
        <dbReference type="ARBA" id="ARBA00022679"/>
    </source>
</evidence>
<dbReference type="AlphaFoldDB" id="A0A5C7BBB3"/>
<proteinExistence type="predicted"/>
<evidence type="ECO:0000259" key="2">
    <source>
        <dbReference type="Pfam" id="PF01648"/>
    </source>
</evidence>
<feature type="domain" description="4'-phosphopantetheinyl transferase" evidence="2">
    <location>
        <begin position="18"/>
        <end position="121"/>
    </location>
</feature>
<name>A0A5C7BBB3_9FLAO</name>
<dbReference type="Pfam" id="PF01648">
    <property type="entry name" value="ACPS"/>
    <property type="match status" value="1"/>
</dbReference>
<comment type="caution">
    <text evidence="3">The sequence shown here is derived from an EMBL/GenBank/DDBJ whole genome shotgun (WGS) entry which is preliminary data.</text>
</comment>
<dbReference type="GO" id="GO:0000287">
    <property type="term" value="F:magnesium ion binding"/>
    <property type="evidence" value="ECO:0007669"/>
    <property type="project" value="InterPro"/>
</dbReference>
<dbReference type="SUPFAM" id="SSF56214">
    <property type="entry name" value="4'-phosphopantetheinyl transferase"/>
    <property type="match status" value="1"/>
</dbReference>
<dbReference type="GO" id="GO:0008897">
    <property type="term" value="F:holo-[acyl-carrier-protein] synthase activity"/>
    <property type="evidence" value="ECO:0007669"/>
    <property type="project" value="InterPro"/>
</dbReference>
<accession>A0A5C7BBB3</accession>
<keyword evidence="1 3" id="KW-0808">Transferase</keyword>
<protein>
    <submittedName>
        <fullName evidence="3">4-phosphopantetheinyl transferase family protein</fullName>
    </submittedName>
</protein>